<reference evidence="2" key="1">
    <citation type="submission" date="2021-04" db="EMBL/GenBank/DDBJ databases">
        <title>Isolation of p-tert-butylphenol degrading bacteria Sphingobium phenoxybenzoativorans Tas13 from active sludge.</title>
        <authorList>
            <person name="Li Y."/>
        </authorList>
    </citation>
    <scope>NUCLEOTIDE SEQUENCE</scope>
    <source>
        <strain evidence="2">Tas13</strain>
    </source>
</reference>
<evidence type="ECO:0000256" key="1">
    <source>
        <dbReference type="SAM" id="Phobius"/>
    </source>
</evidence>
<dbReference type="Proteomes" id="UP000681425">
    <property type="component" value="Chromosome"/>
</dbReference>
<keyword evidence="1" id="KW-1133">Transmembrane helix</keyword>
<dbReference type="RefSeq" id="WP_070156748.1">
    <property type="nucleotide sequence ID" value="NZ_CP073910.1"/>
</dbReference>
<feature type="transmembrane region" description="Helical" evidence="1">
    <location>
        <begin position="48"/>
        <end position="69"/>
    </location>
</feature>
<feature type="transmembrane region" description="Helical" evidence="1">
    <location>
        <begin position="7"/>
        <end position="28"/>
    </location>
</feature>
<keyword evidence="1" id="KW-0812">Transmembrane</keyword>
<protein>
    <recommendedName>
        <fullName evidence="4">DUF4239 domain-containing protein</fullName>
    </recommendedName>
</protein>
<evidence type="ECO:0008006" key="4">
    <source>
        <dbReference type="Google" id="ProtNLM"/>
    </source>
</evidence>
<accession>A0A975KAQ4</accession>
<dbReference type="OrthoDB" id="272864at2"/>
<name>A0A975KAQ4_9SPHN</name>
<feature type="transmembrane region" description="Helical" evidence="1">
    <location>
        <begin position="210"/>
        <end position="230"/>
    </location>
</feature>
<evidence type="ECO:0000313" key="2">
    <source>
        <dbReference type="EMBL" id="QUT06532.1"/>
    </source>
</evidence>
<organism evidence="2 3">
    <name type="scientific">Sphingobium phenoxybenzoativorans</name>
    <dbReference type="NCBI Taxonomy" id="1592790"/>
    <lineage>
        <taxon>Bacteria</taxon>
        <taxon>Pseudomonadati</taxon>
        <taxon>Pseudomonadota</taxon>
        <taxon>Alphaproteobacteria</taxon>
        <taxon>Sphingomonadales</taxon>
        <taxon>Sphingomonadaceae</taxon>
        <taxon>Sphingobium</taxon>
    </lineage>
</organism>
<proteinExistence type="predicted"/>
<dbReference type="KEGG" id="spph:KFK14_03460"/>
<feature type="transmembrane region" description="Helical" evidence="1">
    <location>
        <begin position="185"/>
        <end position="204"/>
    </location>
</feature>
<evidence type="ECO:0000313" key="3">
    <source>
        <dbReference type="Proteomes" id="UP000681425"/>
    </source>
</evidence>
<keyword evidence="3" id="KW-1185">Reference proteome</keyword>
<dbReference type="Pfam" id="PF14023">
    <property type="entry name" value="Bestrophin-like"/>
    <property type="match status" value="1"/>
</dbReference>
<dbReference type="AlphaFoldDB" id="A0A975KAQ4"/>
<gene>
    <name evidence="2" type="ORF">KFK14_03460</name>
</gene>
<keyword evidence="1" id="KW-0472">Membrane</keyword>
<sequence>MSWFESAPLPLVAFVIFVAFIAAFELGYRGHGWLKADRGTGRNEGPDYLLSAVLGLLALLLGFTFSMALSRYDARRDLVVQEANAIGTVWLRAQLLKEPARGALRRELPAYVDTRLAWSESAASDQTAFSATTASQQQLWSATGVAMRGDSSALLSRGLMDSVNQAFDIASARAAARSAHVPQRVMSVLMLYAMLSVVMLGYIQAAGGRAHRVATTLLLVLLTLALVVILDLDRPRDGAIEVSQQPLEDLRASMR</sequence>
<dbReference type="EMBL" id="CP073910">
    <property type="protein sequence ID" value="QUT06532.1"/>
    <property type="molecule type" value="Genomic_DNA"/>
</dbReference>
<dbReference type="InterPro" id="IPR025333">
    <property type="entry name" value="DUF4239"/>
</dbReference>